<dbReference type="GO" id="GO:0005737">
    <property type="term" value="C:cytoplasm"/>
    <property type="evidence" value="ECO:0007669"/>
    <property type="project" value="UniProtKB-ARBA"/>
</dbReference>
<sequence length="89" mass="10127">MALKFRLQRFGCKGRPFYHVVVTDSRNARNGRFIERVGHYNPMPDLSVVELKTDRMAHWFGVGARPTNTVANLLKIKKVDLAELAKSQG</sequence>
<dbReference type="GO" id="GO:0006412">
    <property type="term" value="P:translation"/>
    <property type="evidence" value="ECO:0007669"/>
    <property type="project" value="UniProtKB-UniRule"/>
</dbReference>
<dbReference type="KEGG" id="sbf:JCM31447_27370"/>
<dbReference type="OrthoDB" id="9807878at2"/>
<dbReference type="Pfam" id="PF00886">
    <property type="entry name" value="Ribosomal_S16"/>
    <property type="match status" value="1"/>
</dbReference>
<dbReference type="InterPro" id="IPR000307">
    <property type="entry name" value="Ribosomal_bS16"/>
</dbReference>
<dbReference type="GO" id="GO:0015935">
    <property type="term" value="C:small ribosomal subunit"/>
    <property type="evidence" value="ECO:0007669"/>
    <property type="project" value="TreeGrafter"/>
</dbReference>
<gene>
    <name evidence="3 4" type="primary">rpsP</name>
    <name evidence="4" type="ORF">JCM31447_27370</name>
</gene>
<keyword evidence="1 3" id="KW-0689">Ribosomal protein</keyword>
<dbReference type="PANTHER" id="PTHR12919">
    <property type="entry name" value="30S RIBOSOMAL PROTEIN S16"/>
    <property type="match status" value="1"/>
</dbReference>
<protein>
    <recommendedName>
        <fullName evidence="3">Small ribosomal subunit protein bS16</fullName>
    </recommendedName>
</protein>
<organism evidence="4 5">
    <name type="scientific">Fluviispira sanaruensis</name>
    <dbReference type="NCBI Taxonomy" id="2493639"/>
    <lineage>
        <taxon>Bacteria</taxon>
        <taxon>Pseudomonadati</taxon>
        <taxon>Bdellovibrionota</taxon>
        <taxon>Oligoflexia</taxon>
        <taxon>Silvanigrellales</taxon>
        <taxon>Silvanigrellaceae</taxon>
        <taxon>Fluviispira</taxon>
    </lineage>
</organism>
<dbReference type="GO" id="GO:0003735">
    <property type="term" value="F:structural constituent of ribosome"/>
    <property type="evidence" value="ECO:0007669"/>
    <property type="project" value="InterPro"/>
</dbReference>
<dbReference type="InterPro" id="IPR023803">
    <property type="entry name" value="Ribosomal_bS16_dom_sf"/>
</dbReference>
<keyword evidence="5" id="KW-1185">Reference proteome</keyword>
<reference evidence="4 5" key="1">
    <citation type="submission" date="2018-12" db="EMBL/GenBank/DDBJ databases">
        <title>Rubrispira sanarue gen. nov., sp., nov., a member of the order Silvanigrellales, isolated from a brackish lake in Hamamatsu Japan.</title>
        <authorList>
            <person name="Maejima Y."/>
            <person name="Iino T."/>
            <person name="Muraguchi Y."/>
            <person name="Fukuda K."/>
            <person name="Nojiri H."/>
            <person name="Ohkuma M."/>
            <person name="Moriuchi R."/>
            <person name="Dohra H."/>
            <person name="Kimbara K."/>
            <person name="Shintani M."/>
        </authorList>
    </citation>
    <scope>NUCLEOTIDE SEQUENCE [LARGE SCALE GENOMIC DNA]</scope>
    <source>
        <strain evidence="4 5">RF1110005</strain>
    </source>
</reference>
<dbReference type="SUPFAM" id="SSF54565">
    <property type="entry name" value="Ribosomal protein S16"/>
    <property type="match status" value="1"/>
</dbReference>
<dbReference type="EMBL" id="AP019368">
    <property type="protein sequence ID" value="BBH54273.1"/>
    <property type="molecule type" value="Genomic_DNA"/>
</dbReference>
<accession>A0A4P2VLN2</accession>
<evidence type="ECO:0000256" key="3">
    <source>
        <dbReference type="HAMAP-Rule" id="MF_00385"/>
    </source>
</evidence>
<evidence type="ECO:0000313" key="5">
    <source>
        <dbReference type="Proteomes" id="UP000291236"/>
    </source>
</evidence>
<keyword evidence="2 3" id="KW-0687">Ribonucleoprotein</keyword>
<dbReference type="PANTHER" id="PTHR12919:SF20">
    <property type="entry name" value="SMALL RIBOSOMAL SUBUNIT PROTEIN BS16M"/>
    <property type="match status" value="1"/>
</dbReference>
<dbReference type="RefSeq" id="WP_130611715.1">
    <property type="nucleotide sequence ID" value="NZ_AP019368.1"/>
</dbReference>
<evidence type="ECO:0000256" key="1">
    <source>
        <dbReference type="ARBA" id="ARBA00022980"/>
    </source>
</evidence>
<evidence type="ECO:0000313" key="4">
    <source>
        <dbReference type="EMBL" id="BBH54273.1"/>
    </source>
</evidence>
<dbReference type="HAMAP" id="MF_00385">
    <property type="entry name" value="Ribosomal_bS16"/>
    <property type="match status" value="1"/>
</dbReference>
<name>A0A4P2VLN2_FLUSA</name>
<comment type="similarity">
    <text evidence="3">Belongs to the bacterial ribosomal protein bS16 family.</text>
</comment>
<dbReference type="Proteomes" id="UP000291236">
    <property type="component" value="Chromosome"/>
</dbReference>
<dbReference type="AlphaFoldDB" id="A0A4P2VLN2"/>
<dbReference type="NCBIfam" id="TIGR00002">
    <property type="entry name" value="S16"/>
    <property type="match status" value="1"/>
</dbReference>
<proteinExistence type="inferred from homology"/>
<evidence type="ECO:0000256" key="2">
    <source>
        <dbReference type="ARBA" id="ARBA00023274"/>
    </source>
</evidence>
<dbReference type="Gene3D" id="3.30.1320.10">
    <property type="match status" value="1"/>
</dbReference>